<dbReference type="InterPro" id="IPR050570">
    <property type="entry name" value="Cell_wall_metabolism_enzyme"/>
</dbReference>
<dbReference type="AlphaFoldDB" id="A0A521CWK5"/>
<dbReference type="InterPro" id="IPR016047">
    <property type="entry name" value="M23ase_b-sheet_dom"/>
</dbReference>
<dbReference type="EMBL" id="FXTP01000006">
    <property type="protein sequence ID" value="SMO63817.1"/>
    <property type="molecule type" value="Genomic_DNA"/>
</dbReference>
<dbReference type="Proteomes" id="UP000317557">
    <property type="component" value="Unassembled WGS sequence"/>
</dbReference>
<dbReference type="GO" id="GO:0004222">
    <property type="term" value="F:metalloendopeptidase activity"/>
    <property type="evidence" value="ECO:0007669"/>
    <property type="project" value="TreeGrafter"/>
</dbReference>
<evidence type="ECO:0000313" key="3">
    <source>
        <dbReference type="Proteomes" id="UP000317557"/>
    </source>
</evidence>
<dbReference type="SUPFAM" id="SSF51261">
    <property type="entry name" value="Duplicated hybrid motif"/>
    <property type="match status" value="1"/>
</dbReference>
<dbReference type="PANTHER" id="PTHR21666">
    <property type="entry name" value="PEPTIDASE-RELATED"/>
    <property type="match status" value="1"/>
</dbReference>
<dbReference type="Gene3D" id="2.70.70.10">
    <property type="entry name" value="Glucose Permease (Domain IIA)"/>
    <property type="match status" value="1"/>
</dbReference>
<accession>A0A521CWK5</accession>
<protein>
    <submittedName>
        <fullName evidence="2">Peptidase family M23</fullName>
    </submittedName>
</protein>
<proteinExistence type="predicted"/>
<reference evidence="2 3" key="1">
    <citation type="submission" date="2017-05" db="EMBL/GenBank/DDBJ databases">
        <authorList>
            <person name="Varghese N."/>
            <person name="Submissions S."/>
        </authorList>
    </citation>
    <scope>NUCLEOTIDE SEQUENCE [LARGE SCALE GENOMIC DNA]</scope>
    <source>
        <strain evidence="2 3">DSM 21985</strain>
    </source>
</reference>
<gene>
    <name evidence="2" type="ORF">SAMN06265219_106172</name>
</gene>
<evidence type="ECO:0000313" key="2">
    <source>
        <dbReference type="EMBL" id="SMO63817.1"/>
    </source>
</evidence>
<keyword evidence="3" id="KW-1185">Reference proteome</keyword>
<name>A0A521CWK5_9BACT</name>
<organism evidence="2 3">
    <name type="scientific">Gracilimonas mengyeensis</name>
    <dbReference type="NCBI Taxonomy" id="1302730"/>
    <lineage>
        <taxon>Bacteria</taxon>
        <taxon>Pseudomonadati</taxon>
        <taxon>Balneolota</taxon>
        <taxon>Balneolia</taxon>
        <taxon>Balneolales</taxon>
        <taxon>Balneolaceae</taxon>
        <taxon>Gracilimonas</taxon>
    </lineage>
</organism>
<dbReference type="InterPro" id="IPR011055">
    <property type="entry name" value="Dup_hybrid_motif"/>
</dbReference>
<dbReference type="CDD" id="cd12797">
    <property type="entry name" value="M23_peptidase"/>
    <property type="match status" value="1"/>
</dbReference>
<evidence type="ECO:0000259" key="1">
    <source>
        <dbReference type="Pfam" id="PF01551"/>
    </source>
</evidence>
<dbReference type="PANTHER" id="PTHR21666:SF270">
    <property type="entry name" value="MUREIN HYDROLASE ACTIVATOR ENVC"/>
    <property type="match status" value="1"/>
</dbReference>
<sequence length="351" mass="39236">MVALMGFYSLATGQHFRASAGYNIKSVSLSYVPDKNYSGSIDRVVKSTVEAEFERYLFYRFYLAGKGEYLLQNQEDALFGGPVNFQEAYASGLLGLQWPKWGVYGGVKIGRIWDVKIHGTTRDGGEFWTQPVEPVDSYTTALTAGVKYYLLNFVRLQAEITQLENPPTEIIPKSSFTRNPAFRSFDFNPVSFTVGISISVPWTSRAKARAEVKEMKLPPLMRVSGVSFGQPLKRDTYVTSPFGKRWNRPHQGIDLKAGLRDDVVAAESGVVVKAGEGRGYGKMVRIKHARGYETVYAHMMRIKVKEGERVRKGQVVGRAGNTGTSTGVHLHFEIIKDGVHVNPLSYVRFNQ</sequence>
<feature type="domain" description="M23ase beta-sheet core" evidence="1">
    <location>
        <begin position="249"/>
        <end position="343"/>
    </location>
</feature>
<dbReference type="Pfam" id="PF01551">
    <property type="entry name" value="Peptidase_M23"/>
    <property type="match status" value="1"/>
</dbReference>